<evidence type="ECO:0000313" key="8">
    <source>
        <dbReference type="EMBL" id="MBT9145558.1"/>
    </source>
</evidence>
<dbReference type="InterPro" id="IPR011059">
    <property type="entry name" value="Metal-dep_hydrolase_composite"/>
</dbReference>
<dbReference type="PANTHER" id="PTHR43668:SF2">
    <property type="entry name" value="ALLANTOINASE"/>
    <property type="match status" value="1"/>
</dbReference>
<dbReference type="InterPro" id="IPR050138">
    <property type="entry name" value="DHOase/Allantoinase_Hydrolase"/>
</dbReference>
<dbReference type="NCBIfam" id="TIGR00857">
    <property type="entry name" value="pyrC_multi"/>
    <property type="match status" value="1"/>
</dbReference>
<dbReference type="GO" id="GO:0004151">
    <property type="term" value="F:dihydroorotase activity"/>
    <property type="evidence" value="ECO:0007669"/>
    <property type="project" value="UniProtKB-EC"/>
</dbReference>
<evidence type="ECO:0000256" key="5">
    <source>
        <dbReference type="ARBA" id="ARBA00022801"/>
    </source>
</evidence>
<dbReference type="GO" id="GO:0004038">
    <property type="term" value="F:allantoinase activity"/>
    <property type="evidence" value="ECO:0007669"/>
    <property type="project" value="TreeGrafter"/>
</dbReference>
<name>A0A9E2F7G7_PSYF1</name>
<dbReference type="PROSITE" id="PS00482">
    <property type="entry name" value="DIHYDROOROTASE_1"/>
    <property type="match status" value="1"/>
</dbReference>
<evidence type="ECO:0000259" key="7">
    <source>
        <dbReference type="Pfam" id="PF01979"/>
    </source>
</evidence>
<evidence type="ECO:0000256" key="6">
    <source>
        <dbReference type="ARBA" id="ARBA00022975"/>
    </source>
</evidence>
<dbReference type="GO" id="GO:0006145">
    <property type="term" value="P:purine nucleobase catabolic process"/>
    <property type="evidence" value="ECO:0007669"/>
    <property type="project" value="TreeGrafter"/>
</dbReference>
<dbReference type="SUPFAM" id="SSF51556">
    <property type="entry name" value="Metallo-dependent hydrolases"/>
    <property type="match status" value="1"/>
</dbReference>
<feature type="domain" description="Amidohydrolase-related" evidence="7">
    <location>
        <begin position="66"/>
        <end position="383"/>
    </location>
</feature>
<comment type="similarity">
    <text evidence="3">Belongs to the metallo-dependent hydrolases superfamily. DHOase family. Class I DHOase subfamily.</text>
</comment>
<dbReference type="EMBL" id="QLTW01000115">
    <property type="protein sequence ID" value="MBT9145558.1"/>
    <property type="molecule type" value="Genomic_DNA"/>
</dbReference>
<keyword evidence="5 8" id="KW-0378">Hydrolase</keyword>
<keyword evidence="4" id="KW-0479">Metal-binding</keyword>
<evidence type="ECO:0000256" key="3">
    <source>
        <dbReference type="ARBA" id="ARBA00010286"/>
    </source>
</evidence>
<dbReference type="AlphaFoldDB" id="A0A9E2F7G7"/>
<reference evidence="8 9" key="1">
    <citation type="journal article" date="2021" name="bioRxiv">
        <title>Unique metabolic strategies in Hadean analogues reveal hints for primordial physiology.</title>
        <authorList>
            <person name="Nobu M.K."/>
            <person name="Nakai R."/>
            <person name="Tamazawa S."/>
            <person name="Mori H."/>
            <person name="Toyoda A."/>
            <person name="Ijiri A."/>
            <person name="Suzuki S."/>
            <person name="Kurokawa K."/>
            <person name="Kamagata Y."/>
            <person name="Tamaki H."/>
        </authorList>
    </citation>
    <scope>NUCLEOTIDE SEQUENCE [LARGE SCALE GENOMIC DNA]</scope>
    <source>
        <strain evidence="8">BS525</strain>
    </source>
</reference>
<comment type="cofactor">
    <cofactor evidence="1">
        <name>Zn(2+)</name>
        <dbReference type="ChEBI" id="CHEBI:29105"/>
    </cofactor>
</comment>
<dbReference type="GO" id="GO:0046872">
    <property type="term" value="F:metal ion binding"/>
    <property type="evidence" value="ECO:0007669"/>
    <property type="project" value="UniProtKB-KW"/>
</dbReference>
<dbReference type="InterPro" id="IPR002195">
    <property type="entry name" value="Dihydroorotase_CS"/>
</dbReference>
<dbReference type="SUPFAM" id="SSF51338">
    <property type="entry name" value="Composite domain of metallo-dependent hydrolases"/>
    <property type="match status" value="1"/>
</dbReference>
<accession>A0A9E2F7G7</accession>
<dbReference type="Gene3D" id="2.30.40.10">
    <property type="entry name" value="Urease, subunit C, domain 1"/>
    <property type="match status" value="1"/>
</dbReference>
<protein>
    <submittedName>
        <fullName evidence="8">Dihydroorotase</fullName>
        <ecNumber evidence="8">3.5.2.3</ecNumber>
    </submittedName>
</protein>
<dbReference type="PANTHER" id="PTHR43668">
    <property type="entry name" value="ALLANTOINASE"/>
    <property type="match status" value="1"/>
</dbReference>
<evidence type="ECO:0000256" key="2">
    <source>
        <dbReference type="ARBA" id="ARBA00002368"/>
    </source>
</evidence>
<dbReference type="InterPro" id="IPR004722">
    <property type="entry name" value="DHOase"/>
</dbReference>
<dbReference type="CDD" id="cd01317">
    <property type="entry name" value="DHOase_IIa"/>
    <property type="match status" value="1"/>
</dbReference>
<dbReference type="GO" id="GO:0006221">
    <property type="term" value="P:pyrimidine nucleotide biosynthetic process"/>
    <property type="evidence" value="ECO:0007669"/>
    <property type="project" value="UniProtKB-KW"/>
</dbReference>
<dbReference type="GO" id="GO:0005737">
    <property type="term" value="C:cytoplasm"/>
    <property type="evidence" value="ECO:0007669"/>
    <property type="project" value="TreeGrafter"/>
</dbReference>
<dbReference type="Proteomes" id="UP000811545">
    <property type="component" value="Unassembled WGS sequence"/>
</dbReference>
<dbReference type="PROSITE" id="PS00483">
    <property type="entry name" value="DIHYDROOROTASE_2"/>
    <property type="match status" value="1"/>
</dbReference>
<organism evidence="8 9">
    <name type="scientific">Psychracetigena formicireducens</name>
    <dbReference type="NCBI Taxonomy" id="2986056"/>
    <lineage>
        <taxon>Bacteria</taxon>
        <taxon>Bacillati</taxon>
        <taxon>Candidatus Lithacetigenota</taxon>
        <taxon>Candidatus Psychracetigena</taxon>
    </lineage>
</organism>
<sequence>MIVAVEPTVAITVTNSSKYNWHFKNISLVDSFTQEEGGLWVENGIITDKPSANNDYHLVDGKGLLLMPAFIDLHAHFREPGFTYKEDMLSGCNAGAKGGFTAISLMPNTSPVLDKPEFINDLKKKYSDLLPLDIFYTASITEGQEGKKVVDFDNLSPLVWAFSDDGKGVDDPEVFQQALIKARDTNKTLLLHEEVSLAQMPLFSKNICPELWMVKRDLEMNQKIKASLHLTHLSNPQSIKMVDEAHKKSQPVTCDVTPHHLCLNMENFPYKVNPPLVNESTRKSLLELVRQGMVNAIATDHAPHSDEDKEKEAPGINNLELTFATLNNFLIRKGQITLPKLSFLLSLGPARILGISAYSGLLRNGFQADLVVIDPNRKSAMNINSFVSKSHNTPLLDYPLFGWPLLTLKKGEVVYNSGIIN</sequence>
<gene>
    <name evidence="8" type="primary">pyrC</name>
    <name evidence="8" type="ORF">DDT42_01430</name>
</gene>
<comment type="function">
    <text evidence="2">Catalyzes the reversible cyclization of carbamoyl aspartate to dihydroorotate.</text>
</comment>
<comment type="caution">
    <text evidence="8">The sequence shown here is derived from an EMBL/GenBank/DDBJ whole genome shotgun (WGS) entry which is preliminary data.</text>
</comment>
<dbReference type="EC" id="3.5.2.3" evidence="8"/>
<dbReference type="InterPro" id="IPR032466">
    <property type="entry name" value="Metal_Hydrolase"/>
</dbReference>
<evidence type="ECO:0000313" key="9">
    <source>
        <dbReference type="Proteomes" id="UP000811545"/>
    </source>
</evidence>
<dbReference type="InterPro" id="IPR006680">
    <property type="entry name" value="Amidohydro-rel"/>
</dbReference>
<evidence type="ECO:0000256" key="4">
    <source>
        <dbReference type="ARBA" id="ARBA00022723"/>
    </source>
</evidence>
<proteinExistence type="inferred from homology"/>
<dbReference type="Pfam" id="PF01979">
    <property type="entry name" value="Amidohydro_1"/>
    <property type="match status" value="1"/>
</dbReference>
<evidence type="ECO:0000256" key="1">
    <source>
        <dbReference type="ARBA" id="ARBA00001947"/>
    </source>
</evidence>
<dbReference type="Gene3D" id="3.20.20.140">
    <property type="entry name" value="Metal-dependent hydrolases"/>
    <property type="match status" value="1"/>
</dbReference>
<keyword evidence="6" id="KW-0665">Pyrimidine biosynthesis</keyword>